<dbReference type="EMBL" id="MRCX01000295">
    <property type="protein sequence ID" value="RKK66413.1"/>
    <property type="molecule type" value="Genomic_DNA"/>
</dbReference>
<organism evidence="1 2">
    <name type="scientific">Fusarium oxysporum</name>
    <name type="common">Fusarium vascular wilt</name>
    <dbReference type="NCBI Taxonomy" id="5507"/>
    <lineage>
        <taxon>Eukaryota</taxon>
        <taxon>Fungi</taxon>
        <taxon>Dikarya</taxon>
        <taxon>Ascomycota</taxon>
        <taxon>Pezizomycotina</taxon>
        <taxon>Sordariomycetes</taxon>
        <taxon>Hypocreomycetidae</taxon>
        <taxon>Hypocreales</taxon>
        <taxon>Nectriaceae</taxon>
        <taxon>Fusarium</taxon>
        <taxon>Fusarium oxysporum species complex</taxon>
    </lineage>
</organism>
<dbReference type="Proteomes" id="UP000285084">
    <property type="component" value="Unassembled WGS sequence"/>
</dbReference>
<evidence type="ECO:0000313" key="2">
    <source>
        <dbReference type="Proteomes" id="UP000285084"/>
    </source>
</evidence>
<accession>A0A420MED6</accession>
<name>A0A420MED6_FUSOX</name>
<dbReference type="AlphaFoldDB" id="A0A420MED6"/>
<comment type="caution">
    <text evidence="1">The sequence shown here is derived from an EMBL/GenBank/DDBJ whole genome shotgun (WGS) entry which is preliminary data.</text>
</comment>
<evidence type="ECO:0000313" key="1">
    <source>
        <dbReference type="EMBL" id="RKK66413.1"/>
    </source>
</evidence>
<gene>
    <name evidence="1" type="ORF">BFJ69_g15425</name>
</gene>
<sequence>MPELAQTVTKVTGLKAKFITLPKGMFPPELPEELKLELGDNFAACNEIGYEARNDPTIIHPRDMQLKSPPTLDTVEDYWKKQDWSKVLDA</sequence>
<protein>
    <recommendedName>
        <fullName evidence="3">NmrA-like domain-containing protein</fullName>
    </recommendedName>
</protein>
<proteinExistence type="predicted"/>
<evidence type="ECO:0008006" key="3">
    <source>
        <dbReference type="Google" id="ProtNLM"/>
    </source>
</evidence>
<reference evidence="1 2" key="1">
    <citation type="journal article" date="2018" name="Sci. Rep.">
        <title>Characterisation of pathogen-specific regions and novel effector candidates in Fusarium oxysporum f. sp. cepae.</title>
        <authorList>
            <person name="Armitage A.D."/>
            <person name="Taylor A."/>
            <person name="Sobczyk M.K."/>
            <person name="Baxter L."/>
            <person name="Greenfield B.P."/>
            <person name="Bates H.J."/>
            <person name="Wilson F."/>
            <person name="Jackson A.C."/>
            <person name="Ott S."/>
            <person name="Harrison R.J."/>
            <person name="Clarkson J.P."/>
        </authorList>
    </citation>
    <scope>NUCLEOTIDE SEQUENCE [LARGE SCALE GENOMIC DNA]</scope>
    <source>
        <strain evidence="1 2">Fo_A13</strain>
    </source>
</reference>